<reference evidence="2" key="1">
    <citation type="journal article" date="2018" name="Front. Microbiol.">
        <title>Genome-Based Analysis Reveals the Taxonomy and Diversity of the Family Idiomarinaceae.</title>
        <authorList>
            <person name="Liu Y."/>
            <person name="Lai Q."/>
            <person name="Shao Z."/>
        </authorList>
    </citation>
    <scope>NUCLEOTIDE SEQUENCE [LARGE SCALE GENOMIC DNA]</scope>
    <source>
        <strain evidence="2">BH195</strain>
    </source>
</reference>
<sequence>MKKFTQKIAQLMINNFLLVAVLFGGLLFVSYHQQAAFNKEYSKALESVQRIKTKIALTLNHS</sequence>
<dbReference type="Proteomes" id="UP000287198">
    <property type="component" value="Unassembled WGS sequence"/>
</dbReference>
<keyword evidence="2" id="KW-1185">Reference proteome</keyword>
<evidence type="ECO:0000313" key="2">
    <source>
        <dbReference type="Proteomes" id="UP000287198"/>
    </source>
</evidence>
<protein>
    <submittedName>
        <fullName evidence="1">Uncharacterized protein</fullName>
    </submittedName>
</protein>
<gene>
    <name evidence="1" type="ORF">CWI69_02090</name>
</gene>
<name>A0A432XZS5_9GAMM</name>
<accession>A0A432XZS5</accession>
<evidence type="ECO:0000313" key="1">
    <source>
        <dbReference type="EMBL" id="RUO54236.1"/>
    </source>
</evidence>
<dbReference type="EMBL" id="PIPW01000001">
    <property type="protein sequence ID" value="RUO54236.1"/>
    <property type="molecule type" value="Genomic_DNA"/>
</dbReference>
<organism evidence="1 2">
    <name type="scientific">Pseudidiomarina halophila</name>
    <dbReference type="NCBI Taxonomy" id="1449799"/>
    <lineage>
        <taxon>Bacteria</taxon>
        <taxon>Pseudomonadati</taxon>
        <taxon>Pseudomonadota</taxon>
        <taxon>Gammaproteobacteria</taxon>
        <taxon>Alteromonadales</taxon>
        <taxon>Idiomarinaceae</taxon>
        <taxon>Pseudidiomarina</taxon>
    </lineage>
</organism>
<comment type="caution">
    <text evidence="1">The sequence shown here is derived from an EMBL/GenBank/DDBJ whole genome shotgun (WGS) entry which is preliminary data.</text>
</comment>
<dbReference type="AlphaFoldDB" id="A0A432XZS5"/>
<proteinExistence type="predicted"/>